<dbReference type="GO" id="GO:0043709">
    <property type="term" value="P:cell adhesion involved in single-species biofilm formation"/>
    <property type="evidence" value="ECO:0007669"/>
    <property type="project" value="TreeGrafter"/>
</dbReference>
<sequence>MGKERSTEETTITRHPDRLWIERNSGRNDLEACLIMIRGPDVGRRIVLNRDEMVLGRSKSADAQIEESAVSRKHAIIRRRDSAFIIEDQNSKNGTFVNMKKTMVCVLRDQDLIGIGNTVFKFIADNSIERAYHEALHKQAILDPMLKIHNKKFFLEYLEQKCSGNPTSPPRFAIILFDIDHFKRINDSYGHQAGDQVLQHVAVTVKTHLRNTDIFSRYGGEEFAVALPDSNAQQAGITAEKLRRTVEDTVIEHDQREIKVTISLGVASFVPADAITGSPRDLIDCADTALYEAKNAGRNRVVVYPGDG</sequence>
<dbReference type="InterPro" id="IPR050469">
    <property type="entry name" value="Diguanylate_Cyclase"/>
</dbReference>
<dbReference type="GO" id="GO:1902201">
    <property type="term" value="P:negative regulation of bacterial-type flagellum-dependent cell motility"/>
    <property type="evidence" value="ECO:0007669"/>
    <property type="project" value="TreeGrafter"/>
</dbReference>
<dbReference type="RefSeq" id="WP_119629832.1">
    <property type="nucleotide sequence ID" value="NZ_AP017928.1"/>
</dbReference>
<feature type="domain" description="FHA" evidence="4">
    <location>
        <begin position="53"/>
        <end position="102"/>
    </location>
</feature>
<dbReference type="KEGG" id="mmai:sS8_2461"/>
<dbReference type="GO" id="GO:0052621">
    <property type="term" value="F:diguanylate cyclase activity"/>
    <property type="evidence" value="ECO:0007669"/>
    <property type="project" value="UniProtKB-EC"/>
</dbReference>
<dbReference type="InterPro" id="IPR043128">
    <property type="entry name" value="Rev_trsase/Diguanyl_cyclase"/>
</dbReference>
<dbReference type="Pfam" id="PF00498">
    <property type="entry name" value="FHA"/>
    <property type="match status" value="1"/>
</dbReference>
<dbReference type="Gene3D" id="3.30.70.270">
    <property type="match status" value="1"/>
</dbReference>
<evidence type="ECO:0000256" key="3">
    <source>
        <dbReference type="ARBA" id="ARBA00034247"/>
    </source>
</evidence>
<dbReference type="Pfam" id="PF00990">
    <property type="entry name" value="GGDEF"/>
    <property type="match status" value="1"/>
</dbReference>
<dbReference type="EC" id="2.7.7.65" evidence="2"/>
<dbReference type="SMART" id="SM00240">
    <property type="entry name" value="FHA"/>
    <property type="match status" value="1"/>
</dbReference>
<dbReference type="InterPro" id="IPR000160">
    <property type="entry name" value="GGDEF_dom"/>
</dbReference>
<evidence type="ECO:0000313" key="7">
    <source>
        <dbReference type="Proteomes" id="UP000266313"/>
    </source>
</evidence>
<dbReference type="FunFam" id="3.30.70.270:FF:000001">
    <property type="entry name" value="Diguanylate cyclase domain protein"/>
    <property type="match status" value="1"/>
</dbReference>
<dbReference type="GO" id="GO:0005886">
    <property type="term" value="C:plasma membrane"/>
    <property type="evidence" value="ECO:0007669"/>
    <property type="project" value="TreeGrafter"/>
</dbReference>
<dbReference type="CDD" id="cd01949">
    <property type="entry name" value="GGDEF"/>
    <property type="match status" value="1"/>
</dbReference>
<evidence type="ECO:0000256" key="1">
    <source>
        <dbReference type="ARBA" id="ARBA00001946"/>
    </source>
</evidence>
<dbReference type="PANTHER" id="PTHR45138">
    <property type="entry name" value="REGULATORY COMPONENTS OF SENSORY TRANSDUCTION SYSTEM"/>
    <property type="match status" value="1"/>
</dbReference>
<dbReference type="SUPFAM" id="SSF55073">
    <property type="entry name" value="Nucleotide cyclase"/>
    <property type="match status" value="1"/>
</dbReference>
<dbReference type="AlphaFoldDB" id="A0A250KRV1"/>
<accession>A0A250KRV1</accession>
<evidence type="ECO:0000313" key="6">
    <source>
        <dbReference type="EMBL" id="BBA34413.1"/>
    </source>
</evidence>
<dbReference type="InterPro" id="IPR000253">
    <property type="entry name" value="FHA_dom"/>
</dbReference>
<comment type="cofactor">
    <cofactor evidence="1">
        <name>Mg(2+)</name>
        <dbReference type="ChEBI" id="CHEBI:18420"/>
    </cofactor>
</comment>
<dbReference type="PROSITE" id="PS50006">
    <property type="entry name" value="FHA_DOMAIN"/>
    <property type="match status" value="1"/>
</dbReference>
<evidence type="ECO:0000259" key="4">
    <source>
        <dbReference type="PROSITE" id="PS50006"/>
    </source>
</evidence>
<dbReference type="InterPro" id="IPR008984">
    <property type="entry name" value="SMAD_FHA_dom_sf"/>
</dbReference>
<protein>
    <recommendedName>
        <fullName evidence="2">diguanylate cyclase</fullName>
        <ecNumber evidence="2">2.7.7.65</ecNumber>
    </recommendedName>
</protein>
<dbReference type="Gene3D" id="2.60.200.20">
    <property type="match status" value="1"/>
</dbReference>
<dbReference type="PROSITE" id="PS50887">
    <property type="entry name" value="GGDEF"/>
    <property type="match status" value="1"/>
</dbReference>
<dbReference type="SUPFAM" id="SSF49879">
    <property type="entry name" value="SMAD/FHA domain"/>
    <property type="match status" value="1"/>
</dbReference>
<evidence type="ECO:0000256" key="2">
    <source>
        <dbReference type="ARBA" id="ARBA00012528"/>
    </source>
</evidence>
<gene>
    <name evidence="6" type="ORF">sS8_2461</name>
</gene>
<dbReference type="PANTHER" id="PTHR45138:SF9">
    <property type="entry name" value="DIGUANYLATE CYCLASE DGCM-RELATED"/>
    <property type="match status" value="1"/>
</dbReference>
<dbReference type="Proteomes" id="UP000266313">
    <property type="component" value="Chromosome"/>
</dbReference>
<dbReference type="CDD" id="cd00060">
    <property type="entry name" value="FHA"/>
    <property type="match status" value="1"/>
</dbReference>
<dbReference type="EMBL" id="AP017928">
    <property type="protein sequence ID" value="BBA34413.1"/>
    <property type="molecule type" value="Genomic_DNA"/>
</dbReference>
<name>A0A250KRV1_9GAMM</name>
<dbReference type="SMART" id="SM00267">
    <property type="entry name" value="GGDEF"/>
    <property type="match status" value="1"/>
</dbReference>
<organism evidence="6 7">
    <name type="scientific">Methylocaldum marinum</name>
    <dbReference type="NCBI Taxonomy" id="1432792"/>
    <lineage>
        <taxon>Bacteria</taxon>
        <taxon>Pseudomonadati</taxon>
        <taxon>Pseudomonadota</taxon>
        <taxon>Gammaproteobacteria</taxon>
        <taxon>Methylococcales</taxon>
        <taxon>Methylococcaceae</taxon>
        <taxon>Methylocaldum</taxon>
    </lineage>
</organism>
<keyword evidence="7" id="KW-1185">Reference proteome</keyword>
<proteinExistence type="predicted"/>
<reference evidence="6 7" key="1">
    <citation type="submission" date="2016-12" db="EMBL/GenBank/DDBJ databases">
        <title>Genome sequencing of Methylocaldum marinum.</title>
        <authorList>
            <person name="Takeuchi M."/>
            <person name="Kamagata Y."/>
            <person name="Hiraoka S."/>
            <person name="Oshima K."/>
            <person name="Hattori M."/>
            <person name="Iwasaki W."/>
        </authorList>
    </citation>
    <scope>NUCLEOTIDE SEQUENCE [LARGE SCALE GENOMIC DNA]</scope>
    <source>
        <strain evidence="6 7">S8</strain>
    </source>
</reference>
<comment type="catalytic activity">
    <reaction evidence="3">
        <text>2 GTP = 3',3'-c-di-GMP + 2 diphosphate</text>
        <dbReference type="Rhea" id="RHEA:24898"/>
        <dbReference type="ChEBI" id="CHEBI:33019"/>
        <dbReference type="ChEBI" id="CHEBI:37565"/>
        <dbReference type="ChEBI" id="CHEBI:58805"/>
        <dbReference type="EC" id="2.7.7.65"/>
    </reaction>
</comment>
<dbReference type="NCBIfam" id="TIGR00254">
    <property type="entry name" value="GGDEF"/>
    <property type="match status" value="1"/>
</dbReference>
<evidence type="ECO:0000259" key="5">
    <source>
        <dbReference type="PROSITE" id="PS50887"/>
    </source>
</evidence>
<feature type="domain" description="GGDEF" evidence="5">
    <location>
        <begin position="170"/>
        <end position="306"/>
    </location>
</feature>
<dbReference type="InterPro" id="IPR029787">
    <property type="entry name" value="Nucleotide_cyclase"/>
</dbReference>
<dbReference type="OrthoDB" id="9812260at2"/>